<keyword evidence="3" id="KW-0648">Protein biosynthesis</keyword>
<dbReference type="GO" id="GO:0005525">
    <property type="term" value="F:GTP binding"/>
    <property type="evidence" value="ECO:0007669"/>
    <property type="project" value="UniProtKB-KW"/>
</dbReference>
<dbReference type="GO" id="GO:0097216">
    <property type="term" value="F:guanosine tetraphosphate binding"/>
    <property type="evidence" value="ECO:0007669"/>
    <property type="project" value="UniProtKB-ARBA"/>
</dbReference>
<dbReference type="SUPFAM" id="SSF54980">
    <property type="entry name" value="EF-G C-terminal domain-like"/>
    <property type="match status" value="2"/>
</dbReference>
<evidence type="ECO:0000313" key="8">
    <source>
        <dbReference type="Proteomes" id="UP000316649"/>
    </source>
</evidence>
<dbReference type="CDD" id="cd01886">
    <property type="entry name" value="EF-G"/>
    <property type="match status" value="1"/>
</dbReference>
<reference evidence="7 8" key="1">
    <citation type="submission" date="2019-07" db="EMBL/GenBank/DDBJ databases">
        <title>The pathways for chlorine oxyanion respiration interact through the shared metabolite chlorate.</title>
        <authorList>
            <person name="Barnum T.P."/>
            <person name="Cheng Y."/>
            <person name="Hill K.A."/>
            <person name="Lucas L.N."/>
            <person name="Carlson H.K."/>
            <person name="Coates J.D."/>
        </authorList>
    </citation>
    <scope>NUCLEOTIDE SEQUENCE [LARGE SCALE GENOMIC DNA]</scope>
    <source>
        <strain evidence="7 8">BK-1</strain>
    </source>
</reference>
<proteinExistence type="predicted"/>
<dbReference type="InterPro" id="IPR035649">
    <property type="entry name" value="EFG_V"/>
</dbReference>
<evidence type="ECO:0000256" key="5">
    <source>
        <dbReference type="ARBA" id="ARBA00024731"/>
    </source>
</evidence>
<dbReference type="PRINTS" id="PR00315">
    <property type="entry name" value="ELONGATNFCT"/>
</dbReference>
<evidence type="ECO:0000259" key="6">
    <source>
        <dbReference type="PROSITE" id="PS51722"/>
    </source>
</evidence>
<dbReference type="PANTHER" id="PTHR43261:SF1">
    <property type="entry name" value="RIBOSOME-RELEASING FACTOR 2, MITOCHONDRIAL"/>
    <property type="match status" value="1"/>
</dbReference>
<dbReference type="GO" id="GO:0003924">
    <property type="term" value="F:GTPase activity"/>
    <property type="evidence" value="ECO:0007669"/>
    <property type="project" value="InterPro"/>
</dbReference>
<evidence type="ECO:0000256" key="1">
    <source>
        <dbReference type="ARBA" id="ARBA00022741"/>
    </source>
</evidence>
<dbReference type="CDD" id="cd16262">
    <property type="entry name" value="EFG_III"/>
    <property type="match status" value="1"/>
</dbReference>
<dbReference type="InterPro" id="IPR009000">
    <property type="entry name" value="Transl_B-barrel_sf"/>
</dbReference>
<accession>A0A557SH35</accession>
<comment type="function">
    <text evidence="5">Catalyzes the GTP-dependent ribosomal translocation step during translation elongation. During this step, the ribosome changes from the pre-translocational (PRE) to the post-translocational (POST) state as the newly formed A-site-bound peptidyl-tRNA and P-site-bound deacylated tRNA move to the P and E sites, respectively. Catalyzes the coordinated movement of the two tRNA molecules, the mRNA and conformational changes in the ribosome.</text>
</comment>
<dbReference type="SUPFAM" id="SSF54211">
    <property type="entry name" value="Ribosomal protein S5 domain 2-like"/>
    <property type="match status" value="1"/>
</dbReference>
<dbReference type="RefSeq" id="WP_144357840.1">
    <property type="nucleotide sequence ID" value="NZ_VMNH01000005.1"/>
</dbReference>
<dbReference type="AlphaFoldDB" id="A0A557SH35"/>
<dbReference type="InterPro" id="IPR035647">
    <property type="entry name" value="EFG_III/V"/>
</dbReference>
<dbReference type="Proteomes" id="UP000316649">
    <property type="component" value="Unassembled WGS sequence"/>
</dbReference>
<dbReference type="GO" id="GO:0032790">
    <property type="term" value="P:ribosome disassembly"/>
    <property type="evidence" value="ECO:0007669"/>
    <property type="project" value="TreeGrafter"/>
</dbReference>
<dbReference type="SMART" id="SM00838">
    <property type="entry name" value="EFG_C"/>
    <property type="match status" value="1"/>
</dbReference>
<dbReference type="InterPro" id="IPR027417">
    <property type="entry name" value="P-loop_NTPase"/>
</dbReference>
<dbReference type="InterPro" id="IPR014721">
    <property type="entry name" value="Ribsml_uS5_D2-typ_fold_subgr"/>
</dbReference>
<dbReference type="SUPFAM" id="SSF50447">
    <property type="entry name" value="Translation proteins"/>
    <property type="match status" value="1"/>
</dbReference>
<dbReference type="InterPro" id="IPR000795">
    <property type="entry name" value="T_Tr_GTP-bd_dom"/>
</dbReference>
<dbReference type="SUPFAM" id="SSF52540">
    <property type="entry name" value="P-loop containing nucleoside triphosphate hydrolases"/>
    <property type="match status" value="1"/>
</dbReference>
<dbReference type="OrthoDB" id="9804431at2"/>
<feature type="domain" description="Tr-type G" evidence="6">
    <location>
        <begin position="8"/>
        <end position="279"/>
    </location>
</feature>
<organism evidence="7 8">
    <name type="scientific">Sedimenticola selenatireducens</name>
    <dbReference type="NCBI Taxonomy" id="191960"/>
    <lineage>
        <taxon>Bacteria</taxon>
        <taxon>Pseudomonadati</taxon>
        <taxon>Pseudomonadota</taxon>
        <taxon>Gammaproteobacteria</taxon>
        <taxon>Chromatiales</taxon>
        <taxon>Sedimenticolaceae</taxon>
        <taxon>Sedimenticola</taxon>
    </lineage>
</organism>
<gene>
    <name evidence="7" type="ORF">FHP88_04610</name>
</gene>
<evidence type="ECO:0000256" key="4">
    <source>
        <dbReference type="ARBA" id="ARBA00023134"/>
    </source>
</evidence>
<dbReference type="InterPro" id="IPR000640">
    <property type="entry name" value="EFG_V-like"/>
</dbReference>
<evidence type="ECO:0000313" key="7">
    <source>
        <dbReference type="EMBL" id="TVO76710.1"/>
    </source>
</evidence>
<dbReference type="CDD" id="cd03713">
    <property type="entry name" value="EFG_mtEFG_C"/>
    <property type="match status" value="1"/>
</dbReference>
<dbReference type="InterPro" id="IPR005517">
    <property type="entry name" value="Transl_elong_EFG/EF2_IV"/>
</dbReference>
<dbReference type="Gene3D" id="3.40.50.300">
    <property type="entry name" value="P-loop containing nucleotide triphosphate hydrolases"/>
    <property type="match status" value="1"/>
</dbReference>
<comment type="caution">
    <text evidence="7">The sequence shown here is derived from an EMBL/GenBank/DDBJ whole genome shotgun (WGS) entry which is preliminary data.</text>
</comment>
<dbReference type="InterPro" id="IPR041095">
    <property type="entry name" value="EFG_II"/>
</dbReference>
<dbReference type="InterPro" id="IPR020568">
    <property type="entry name" value="Ribosomal_Su5_D2-typ_SF"/>
</dbReference>
<dbReference type="FunFam" id="3.30.70.870:FF:000001">
    <property type="entry name" value="Elongation factor G"/>
    <property type="match status" value="1"/>
</dbReference>
<dbReference type="Pfam" id="PF03764">
    <property type="entry name" value="EFG_IV"/>
    <property type="match status" value="1"/>
</dbReference>
<dbReference type="Gene3D" id="2.40.30.10">
    <property type="entry name" value="Translation factors"/>
    <property type="match status" value="1"/>
</dbReference>
<protein>
    <submittedName>
        <fullName evidence="7">GTP-binding protein</fullName>
    </submittedName>
</protein>
<dbReference type="FunFam" id="3.40.50.300:FF:000514">
    <property type="entry name" value="Ribosome-releasing factor 2, mitochondrial"/>
    <property type="match status" value="1"/>
</dbReference>
<sequence length="682" mass="75134">MKQSYPLDRIRNIGIAAHIDAGKTTLTERILFYTGALYKIGEVHDGDAHMDYMAEEQSHGITITSALTKAHWNDHLIQIIDTPGHVDFTIEVERSMRVLDGCVIVLDGVRGVEPQTETVWRQRSKFNLPSLFFINKIDRPGADFDHVMQTIGKRLGAKPLPVTLPLHNEHTVIHLIDRTLIEFSGEHGEQLRVKPCDDSDWERVAGYRENLLLGIAEHDEAFADQVLAGDEPSPAETWAALRIATLKGNVCPCFGGSALRNLGVQPLIEGIIKLLPSPLERPAANAFLPDESTTQVEMINNQPLVALAFKVQMWDGRRHVFTRIYRGQLKPGDHVRFSKPDGTVITEHVARIFDVDAAKKSRLDLANAGDIVLLAGLRHASTGDTLCHPDHPLLLERIDTREPVLSLAIEPASSNQEDKFLEVMEKLQEEDPTLQFGEDPDTGQSLLRGMGELHLQIIVERLEREYNLEVRTGKPAVALRETITQSTTATHLFLPPADLSRKEQLKAQVTVAVAPLPRGAGITLNLTPSVLPEGSQLTPQQQAALDQGIKFALGGGPLEGTPLQDLEVTVQQVELFGTQSTPDALTSATARALRKALESAAPALLQPIMKAEIVVPEENLGSVLGDLQSRHAIIQDTERTIESATIHCEAALASLLGYTTELRSMTQGRGQFSTQFERFDIF</sequence>
<keyword evidence="2" id="KW-0251">Elongation factor</keyword>
<dbReference type="SMART" id="SM00889">
    <property type="entry name" value="EFG_IV"/>
    <property type="match status" value="1"/>
</dbReference>
<keyword evidence="1" id="KW-0547">Nucleotide-binding</keyword>
<dbReference type="Gene3D" id="3.30.70.870">
    <property type="entry name" value="Elongation Factor G (Translational Gtpase), domain 3"/>
    <property type="match status" value="1"/>
</dbReference>
<dbReference type="InterPro" id="IPR009022">
    <property type="entry name" value="EFG_III"/>
</dbReference>
<dbReference type="NCBIfam" id="TIGR00231">
    <property type="entry name" value="small_GTP"/>
    <property type="match status" value="1"/>
</dbReference>
<dbReference type="InterPro" id="IPR004161">
    <property type="entry name" value="EFTu-like_2"/>
</dbReference>
<dbReference type="PANTHER" id="PTHR43261">
    <property type="entry name" value="TRANSLATION ELONGATION FACTOR G-RELATED"/>
    <property type="match status" value="1"/>
</dbReference>
<dbReference type="Pfam" id="PF03144">
    <property type="entry name" value="GTP_EFTU_D2"/>
    <property type="match status" value="1"/>
</dbReference>
<dbReference type="Pfam" id="PF00679">
    <property type="entry name" value="EFG_C"/>
    <property type="match status" value="1"/>
</dbReference>
<evidence type="ECO:0000256" key="3">
    <source>
        <dbReference type="ARBA" id="ARBA00022917"/>
    </source>
</evidence>
<dbReference type="Gene3D" id="3.30.70.240">
    <property type="match status" value="1"/>
</dbReference>
<keyword evidence="4" id="KW-0342">GTP-binding</keyword>
<keyword evidence="8" id="KW-1185">Reference proteome</keyword>
<dbReference type="PROSITE" id="PS51722">
    <property type="entry name" value="G_TR_2"/>
    <property type="match status" value="1"/>
</dbReference>
<dbReference type="InterPro" id="IPR005225">
    <property type="entry name" value="Small_GTP-bd"/>
</dbReference>
<dbReference type="FunFam" id="3.30.70.240:FF:000001">
    <property type="entry name" value="Elongation factor G"/>
    <property type="match status" value="1"/>
</dbReference>
<dbReference type="Pfam" id="PF14492">
    <property type="entry name" value="EFG_III"/>
    <property type="match status" value="1"/>
</dbReference>
<evidence type="ECO:0000256" key="2">
    <source>
        <dbReference type="ARBA" id="ARBA00022768"/>
    </source>
</evidence>
<dbReference type="Pfam" id="PF00009">
    <property type="entry name" value="GTP_EFTU"/>
    <property type="match status" value="1"/>
</dbReference>
<dbReference type="EMBL" id="VMNH01000005">
    <property type="protein sequence ID" value="TVO76710.1"/>
    <property type="molecule type" value="Genomic_DNA"/>
</dbReference>
<name>A0A557SH35_9GAMM</name>
<dbReference type="GO" id="GO:0003746">
    <property type="term" value="F:translation elongation factor activity"/>
    <property type="evidence" value="ECO:0007669"/>
    <property type="project" value="UniProtKB-KW"/>
</dbReference>
<dbReference type="Gene3D" id="3.30.230.10">
    <property type="match status" value="1"/>
</dbReference>